<evidence type="ECO:0000256" key="1">
    <source>
        <dbReference type="SAM" id="SignalP"/>
    </source>
</evidence>
<feature type="chain" id="PRO_5011523302" evidence="1">
    <location>
        <begin position="22"/>
        <end position="521"/>
    </location>
</feature>
<reference evidence="3" key="1">
    <citation type="submission" date="2016-10" db="EMBL/GenBank/DDBJ databases">
        <authorList>
            <person name="Varghese N."/>
            <person name="Submissions S."/>
        </authorList>
    </citation>
    <scope>NUCLEOTIDE SEQUENCE [LARGE SCALE GENOMIC DNA]</scope>
    <source>
        <strain evidence="3">DSM 19684</strain>
    </source>
</reference>
<keyword evidence="1" id="KW-0732">Signal</keyword>
<dbReference type="Gene3D" id="1.25.40.390">
    <property type="match status" value="1"/>
</dbReference>
<feature type="signal peptide" evidence="1">
    <location>
        <begin position="1"/>
        <end position="21"/>
    </location>
</feature>
<dbReference type="InterPro" id="IPR041662">
    <property type="entry name" value="SusD-like_2"/>
</dbReference>
<dbReference type="InterPro" id="IPR011990">
    <property type="entry name" value="TPR-like_helical_dom_sf"/>
</dbReference>
<sequence>MKKILYIVSTVTMLFSLTNCADKFDEIDVNPNQTSHPLTYGIFNSTMREYLTEMRGSFSSGRVALPWVQYSAQRTYTEEDRYQYRLTSGVAIWSVSYRVAQDYKQIIDLNTDPATRSQVSAYGPNDNQIAASRIMLSYIFSNLADSFGDIPYYSYGNKDADFQALNVNGQLQPKFASQAKVYADILKELKEASEMIVPGVVFTSGDRLFGSSAKMKKFANSLRLRIATRVKGVVPGAEAHIADAIASGVMTSNDDTVGLTFENNLTYPSPMYNDFRTRSDLAISKTFVDLLKGNKGNFGLDPRLFKYATPKGVAKSLILAGTSPESTNPADFVGMPYGVSSSAAPSQASAGNFNYFSKNVYKMDYTEVLMEFSEVQFLLSENNGWSQTEYINGVKASLSRWGVDQTSANAYVASLPPASKENVITQKYIALYMQPYEAWSEYRRTGYPNTLLLPGQTGTYNVPYEGSTTYTFTSLIDGLTDLPTRLYYPTSVQSLNRVNYEAASTSIGGDKMNTKLIWDKN</sequence>
<name>A0A1G7HEU6_9FLAO</name>
<dbReference type="RefSeq" id="WP_089871492.1">
    <property type="nucleotide sequence ID" value="NZ_FNBH01000001.1"/>
</dbReference>
<proteinExistence type="predicted"/>
<dbReference type="SUPFAM" id="SSF48452">
    <property type="entry name" value="TPR-like"/>
    <property type="match status" value="1"/>
</dbReference>
<evidence type="ECO:0000313" key="3">
    <source>
        <dbReference type="Proteomes" id="UP000199203"/>
    </source>
</evidence>
<protein>
    <submittedName>
        <fullName evidence="2">Starch-binding associating with outer membrane</fullName>
    </submittedName>
</protein>
<dbReference type="STRING" id="454006.SAMN05421825_0773"/>
<accession>A0A1G7HEU6</accession>
<evidence type="ECO:0000313" key="2">
    <source>
        <dbReference type="EMBL" id="SDE98824.1"/>
    </source>
</evidence>
<dbReference type="Pfam" id="PF12771">
    <property type="entry name" value="SusD-like_2"/>
    <property type="match status" value="1"/>
</dbReference>
<dbReference type="Proteomes" id="UP000199203">
    <property type="component" value="Unassembled WGS sequence"/>
</dbReference>
<dbReference type="EMBL" id="FNBH01000001">
    <property type="protein sequence ID" value="SDE98824.1"/>
    <property type="molecule type" value="Genomic_DNA"/>
</dbReference>
<keyword evidence="3" id="KW-1185">Reference proteome</keyword>
<dbReference type="OrthoDB" id="725917at2"/>
<gene>
    <name evidence="2" type="ORF">SAMN05421825_0773</name>
</gene>
<organism evidence="2 3">
    <name type="scientific">Epilithonimonas hungarica</name>
    <dbReference type="NCBI Taxonomy" id="454006"/>
    <lineage>
        <taxon>Bacteria</taxon>
        <taxon>Pseudomonadati</taxon>
        <taxon>Bacteroidota</taxon>
        <taxon>Flavobacteriia</taxon>
        <taxon>Flavobacteriales</taxon>
        <taxon>Weeksellaceae</taxon>
        <taxon>Chryseobacterium group</taxon>
        <taxon>Epilithonimonas</taxon>
    </lineage>
</organism>
<dbReference type="AlphaFoldDB" id="A0A1G7HEU6"/>